<dbReference type="Gene3D" id="1.20.1280.50">
    <property type="match status" value="1"/>
</dbReference>
<dbReference type="InterPro" id="IPR032675">
    <property type="entry name" value="LRR_dom_sf"/>
</dbReference>
<reference evidence="1 2" key="1">
    <citation type="journal article" date="2012" name="Science">
        <title>The Paleozoic origin of enzymatic lignin decomposition reconstructed from 31 fungal genomes.</title>
        <authorList>
            <person name="Floudas D."/>
            <person name="Binder M."/>
            <person name="Riley R."/>
            <person name="Barry K."/>
            <person name="Blanchette R.A."/>
            <person name="Henrissat B."/>
            <person name="Martinez A.T."/>
            <person name="Otillar R."/>
            <person name="Spatafora J.W."/>
            <person name="Yadav J.S."/>
            <person name="Aerts A."/>
            <person name="Benoit I."/>
            <person name="Boyd A."/>
            <person name="Carlson A."/>
            <person name="Copeland A."/>
            <person name="Coutinho P.M."/>
            <person name="de Vries R.P."/>
            <person name="Ferreira P."/>
            <person name="Findley K."/>
            <person name="Foster B."/>
            <person name="Gaskell J."/>
            <person name="Glotzer D."/>
            <person name="Gorecki P."/>
            <person name="Heitman J."/>
            <person name="Hesse C."/>
            <person name="Hori C."/>
            <person name="Igarashi K."/>
            <person name="Jurgens J.A."/>
            <person name="Kallen N."/>
            <person name="Kersten P."/>
            <person name="Kohler A."/>
            <person name="Kuees U."/>
            <person name="Kumar T.K.A."/>
            <person name="Kuo A."/>
            <person name="LaButti K."/>
            <person name="Larrondo L.F."/>
            <person name="Lindquist E."/>
            <person name="Ling A."/>
            <person name="Lombard V."/>
            <person name="Lucas S."/>
            <person name="Lundell T."/>
            <person name="Martin R."/>
            <person name="McLaughlin D.J."/>
            <person name="Morgenstern I."/>
            <person name="Morin E."/>
            <person name="Murat C."/>
            <person name="Nagy L.G."/>
            <person name="Nolan M."/>
            <person name="Ohm R.A."/>
            <person name="Patyshakuliyeva A."/>
            <person name="Rokas A."/>
            <person name="Ruiz-Duenas F.J."/>
            <person name="Sabat G."/>
            <person name="Salamov A."/>
            <person name="Samejima M."/>
            <person name="Schmutz J."/>
            <person name="Slot J.C."/>
            <person name="St John F."/>
            <person name="Stenlid J."/>
            <person name="Sun H."/>
            <person name="Sun S."/>
            <person name="Syed K."/>
            <person name="Tsang A."/>
            <person name="Wiebenga A."/>
            <person name="Young D."/>
            <person name="Pisabarro A."/>
            <person name="Eastwood D.C."/>
            <person name="Martin F."/>
            <person name="Cullen D."/>
            <person name="Grigoriev I.V."/>
            <person name="Hibbett D.S."/>
        </authorList>
    </citation>
    <scope>NUCLEOTIDE SEQUENCE [LARGE SCALE GENOMIC DNA]</scope>
    <source>
        <strain evidence="1 2">MD-104</strain>
    </source>
</reference>
<dbReference type="Proteomes" id="UP000218811">
    <property type="component" value="Unassembled WGS sequence"/>
</dbReference>
<dbReference type="Gene3D" id="3.80.10.10">
    <property type="entry name" value="Ribonuclease Inhibitor"/>
    <property type="match status" value="1"/>
</dbReference>
<gene>
    <name evidence="1" type="ORF">WOLCODRAFT_164956</name>
</gene>
<protein>
    <submittedName>
        <fullName evidence="1">Uncharacterized protein</fullName>
    </submittedName>
</protein>
<name>A0A2H3K6W1_WOLCO</name>
<accession>A0A2H3K6W1</accession>
<dbReference type="EMBL" id="KB468157">
    <property type="protein sequence ID" value="PCH44167.1"/>
    <property type="molecule type" value="Genomic_DNA"/>
</dbReference>
<evidence type="ECO:0000313" key="2">
    <source>
        <dbReference type="Proteomes" id="UP000218811"/>
    </source>
</evidence>
<dbReference type="SUPFAM" id="SSF52058">
    <property type="entry name" value="L domain-like"/>
    <property type="match status" value="1"/>
</dbReference>
<proteinExistence type="predicted"/>
<dbReference type="OMA" id="ASIQACH"/>
<sequence>MTGMDTVRKDLWQQICSHREALCMLSSRWNSLAPISRLPSEIMTEIFIAHLNICYVECMRNHTLYWKRITSISHVCSRWRSVALGCQKLWSCVVVNTHPEWMEEVLRRSRSTSLVLRVEVPAESQEQMQRSLHVVLSRKCRIHDLWVVAPKQWLYNMLDALRDSTVSLDRMSLRAETSTSSIGSIGSLANRPSKNYDFIGKATLLQYLNLHDIPFPWGSSASFPLLKTFIASHCRNYSGTIPTAADVTTTLGRLPALEKLELAFNLWARVMGDHRHDHTARVILPSLQTLTLKSVAISCAAILSLLSLPSATHVSLQGLSQQGTIELSHVLAETMPRVADILALNIDSSFHNDNGTRVQGSTDDLPVECLNSIERTATIIDIVFLPPYSQVDRRPREVWIDFCSHMPLANVRTLNISCQNLTKEQWLKFIEQMPQLTSLRVNHAAAIQLPYVLDSRSRHNPSHYLLHRLRVLHFDKVMFGNTPTVYEGVTWTYMKALILILVARQSCQATLQTIVLTNCEDVGEANFCRLIEVVPEVTGDEHVQRSIQMAEEGLDWVQWGNSD</sequence>
<dbReference type="AlphaFoldDB" id="A0A2H3K6W1"/>
<dbReference type="STRING" id="742152.A0A2H3K6W1"/>
<evidence type="ECO:0000313" key="1">
    <source>
        <dbReference type="EMBL" id="PCH44167.1"/>
    </source>
</evidence>
<organism evidence="1 2">
    <name type="scientific">Wolfiporia cocos (strain MD-104)</name>
    <name type="common">Brown rot fungus</name>
    <dbReference type="NCBI Taxonomy" id="742152"/>
    <lineage>
        <taxon>Eukaryota</taxon>
        <taxon>Fungi</taxon>
        <taxon>Dikarya</taxon>
        <taxon>Basidiomycota</taxon>
        <taxon>Agaricomycotina</taxon>
        <taxon>Agaricomycetes</taxon>
        <taxon>Polyporales</taxon>
        <taxon>Phaeolaceae</taxon>
        <taxon>Wolfiporia</taxon>
    </lineage>
</organism>
<dbReference type="OrthoDB" id="3181669at2759"/>
<keyword evidence="2" id="KW-1185">Reference proteome</keyword>